<keyword evidence="6" id="KW-1185">Reference proteome</keyword>
<dbReference type="InterPro" id="IPR012878">
    <property type="entry name" value="Beta-AFase-like_GH127_cat"/>
</dbReference>
<dbReference type="InterPro" id="IPR036195">
    <property type="entry name" value="AbfB_ABD_sf"/>
</dbReference>
<feature type="chain" id="PRO_5008051869" evidence="1">
    <location>
        <begin position="29"/>
        <end position="918"/>
    </location>
</feature>
<sequence>MAMCEGRIVTILLGFLALSSIAFTHVLAKECTNIPTQSSHTLRALAFQKNASYSRESDERGNFASHLLLRKHAGSIQSVSERHRQFGYRSPRLEGIGSFQQPALREVSLHRVTLDAECDEGRAQETNLRYLLSLDVDRLVWSFRTNAGLPAPGTAYGGWETPGQELRGHFVGHYLSATALMWASTHNTSILEKMYSLVDALEECQVKMGTGYLSAFPSTFFDRFEAIEPVWAPYYTIHKIMAGLLDQYTLGENQKALDMLVWMAKYFLSRVEAVIENHTIERHWTSLNEEVGGMNDVMYRLYMLTEDPEHLKLAHLFDKPCFLGPLALKTDGLSGFHANTHIPLVVGAQMRYESTGDKLYKEIAEYFMEVINTTHRYATGGTSSGEFWSNPHRQGHLLTTETQESCTTYNILKLLPQIARNLYRWTKDVSYAEYYERALVNGVLGIQRGEEPGVMIYMLPELPGSSKALSYHGWGTPFDSMWCCYGTGIESFSKLGDSIYFEDGNDELYVMRFASSSLLWTSAGLLLKQKVHLLTSEDQSLRVTFEFKFLPEGGFGKKSRLSVRIPSWATPRFLHVKLNGRSSFQDARPGSYLTFSRSWKVGDRLEIEVPVSLTIERVQDDRQEFSSLHAILYGPYVLAGMTDGDNELGNVDSSSLASWLVPVPVSFNDQLYSFSQRAEHNIEAEWSGKTSQIPNKWNSFVSERNGSVEMKSAPQEGTNEAASSTFRVLEISQASAKNHLHKSYLSNPEDSYIHRSEEADVDQTGKSSSNFPIMFGLIALEPYSKPGKVLAHNGPDSKIVVLDRIDNLNHHVQQINAEFRIIPGLSGDENSISFEAESDPGCFITTCADHSATLRCKKEKAEDATFDPTASFTVTKGLASYHRMSFFAVAENSQYLLFPIYAYRDEKYTMYFNFTNMV</sequence>
<dbReference type="Pfam" id="PF20736">
    <property type="entry name" value="Glyco_hydro127M"/>
    <property type="match status" value="1"/>
</dbReference>
<feature type="domain" description="Non-reducing end beta-L-arabinofuranosidase-like GH127 catalytic" evidence="3">
    <location>
        <begin position="122"/>
        <end position="497"/>
    </location>
</feature>
<dbReference type="SUPFAM" id="SSF48208">
    <property type="entry name" value="Six-hairpin glycosidases"/>
    <property type="match status" value="1"/>
</dbReference>
<feature type="domain" description="Non-reducing end beta-L-arabinofuranosidase-like GH127 middle" evidence="4">
    <location>
        <begin position="508"/>
        <end position="610"/>
    </location>
</feature>
<evidence type="ECO:0000313" key="5">
    <source>
        <dbReference type="EMBL" id="OAE21834.1"/>
    </source>
</evidence>
<dbReference type="Gene3D" id="2.80.10.50">
    <property type="match status" value="1"/>
</dbReference>
<dbReference type="InterPro" id="IPR008928">
    <property type="entry name" value="6-hairpin_glycosidase_sf"/>
</dbReference>
<evidence type="ECO:0000313" key="6">
    <source>
        <dbReference type="Proteomes" id="UP000077202"/>
    </source>
</evidence>
<keyword evidence="1" id="KW-0732">Signal</keyword>
<dbReference type="Proteomes" id="UP000077202">
    <property type="component" value="Unassembled WGS sequence"/>
</dbReference>
<dbReference type="SUPFAM" id="SSF110221">
    <property type="entry name" value="AbfB domain"/>
    <property type="match status" value="1"/>
</dbReference>
<dbReference type="Pfam" id="PF07944">
    <property type="entry name" value="Beta-AFase-like_GH127_cat"/>
    <property type="match status" value="1"/>
</dbReference>
<evidence type="ECO:0000256" key="1">
    <source>
        <dbReference type="SAM" id="SignalP"/>
    </source>
</evidence>
<dbReference type="GO" id="GO:0046373">
    <property type="term" value="P:L-arabinose metabolic process"/>
    <property type="evidence" value="ECO:0007669"/>
    <property type="project" value="InterPro"/>
</dbReference>
<dbReference type="InterPro" id="IPR007934">
    <property type="entry name" value="AbfB_ABD"/>
</dbReference>
<dbReference type="InterPro" id="IPR049046">
    <property type="entry name" value="Beta-AFase-like_GH127_middle"/>
</dbReference>
<evidence type="ECO:0000259" key="4">
    <source>
        <dbReference type="Pfam" id="PF20736"/>
    </source>
</evidence>
<dbReference type="GO" id="GO:0046556">
    <property type="term" value="F:alpha-L-arabinofuranosidase activity"/>
    <property type="evidence" value="ECO:0007669"/>
    <property type="project" value="InterPro"/>
</dbReference>
<gene>
    <name evidence="5" type="ORF">AXG93_138s1050</name>
</gene>
<evidence type="ECO:0000259" key="2">
    <source>
        <dbReference type="Pfam" id="PF05270"/>
    </source>
</evidence>
<name>A0A176VLM9_MARPO</name>
<proteinExistence type="predicted"/>
<dbReference type="EMBL" id="LVLJ01003336">
    <property type="protein sequence ID" value="OAE21834.1"/>
    <property type="molecule type" value="Genomic_DNA"/>
</dbReference>
<dbReference type="PANTHER" id="PTHR31151">
    <property type="entry name" value="PROLINE-TRNA LIGASE (DUF1680)"/>
    <property type="match status" value="1"/>
</dbReference>
<protein>
    <submittedName>
        <fullName evidence="5">Uncharacterized protein</fullName>
    </submittedName>
</protein>
<dbReference type="Pfam" id="PF05270">
    <property type="entry name" value="AbfB"/>
    <property type="match status" value="1"/>
</dbReference>
<dbReference type="AlphaFoldDB" id="A0A176VLM9"/>
<organism evidence="5 6">
    <name type="scientific">Marchantia polymorpha subsp. ruderalis</name>
    <dbReference type="NCBI Taxonomy" id="1480154"/>
    <lineage>
        <taxon>Eukaryota</taxon>
        <taxon>Viridiplantae</taxon>
        <taxon>Streptophyta</taxon>
        <taxon>Embryophyta</taxon>
        <taxon>Marchantiophyta</taxon>
        <taxon>Marchantiopsida</taxon>
        <taxon>Marchantiidae</taxon>
        <taxon>Marchantiales</taxon>
        <taxon>Marchantiaceae</taxon>
        <taxon>Marchantia</taxon>
    </lineage>
</organism>
<reference evidence="5" key="1">
    <citation type="submission" date="2016-03" db="EMBL/GenBank/DDBJ databases">
        <title>Mechanisms controlling the formation of the plant cell surface in tip-growing cells are functionally conserved among land plants.</title>
        <authorList>
            <person name="Honkanen S."/>
            <person name="Jones V.A."/>
            <person name="Morieri G."/>
            <person name="Champion C."/>
            <person name="Hetherington A.J."/>
            <person name="Kelly S."/>
            <person name="Saint-Marcoux D."/>
            <person name="Proust H."/>
            <person name="Prescott H."/>
            <person name="Dolan L."/>
        </authorList>
    </citation>
    <scope>NUCLEOTIDE SEQUENCE [LARGE SCALE GENOMIC DNA]</scope>
    <source>
        <tissue evidence="5">Whole gametophyte</tissue>
    </source>
</reference>
<comment type="caution">
    <text evidence="5">The sequence shown here is derived from an EMBL/GenBank/DDBJ whole genome shotgun (WGS) entry which is preliminary data.</text>
</comment>
<feature type="signal peptide" evidence="1">
    <location>
        <begin position="1"/>
        <end position="28"/>
    </location>
</feature>
<accession>A0A176VLM9</accession>
<evidence type="ECO:0000259" key="3">
    <source>
        <dbReference type="Pfam" id="PF07944"/>
    </source>
</evidence>
<feature type="domain" description="Alpha-L-arabinofuranosidase B arabinose-binding" evidence="2">
    <location>
        <begin position="785"/>
        <end position="896"/>
    </location>
</feature>
<dbReference type="PANTHER" id="PTHR31151:SF0">
    <property type="entry name" value="PROLINE-TRNA LIGASE (DUF1680)"/>
    <property type="match status" value="1"/>
</dbReference>